<dbReference type="InterPro" id="IPR013783">
    <property type="entry name" value="Ig-like_fold"/>
</dbReference>
<evidence type="ECO:0000313" key="4">
    <source>
        <dbReference type="Proteomes" id="UP001501581"/>
    </source>
</evidence>
<keyword evidence="2" id="KW-0732">Signal</keyword>
<dbReference type="Proteomes" id="UP001501581">
    <property type="component" value="Unassembled WGS sequence"/>
</dbReference>
<dbReference type="RefSeq" id="WP_343995971.1">
    <property type="nucleotide sequence ID" value="NZ_BAAALG010000012.1"/>
</dbReference>
<dbReference type="PANTHER" id="PTHR34677">
    <property type="match status" value="1"/>
</dbReference>
<feature type="signal peptide" evidence="2">
    <location>
        <begin position="1"/>
        <end position="28"/>
    </location>
</feature>
<dbReference type="InterPro" id="IPR006311">
    <property type="entry name" value="TAT_signal"/>
</dbReference>
<evidence type="ECO:0000256" key="1">
    <source>
        <dbReference type="SAM" id="MobiDB-lite"/>
    </source>
</evidence>
<accession>A0ABP4EHV2</accession>
<dbReference type="PANTHER" id="PTHR34677:SF3">
    <property type="entry name" value="BACTERIAL IG-LIKE DOMAIN-CONTAINING PROTEIN"/>
    <property type="match status" value="1"/>
</dbReference>
<gene>
    <name evidence="3" type="ORF">GCM10009668_33250</name>
</gene>
<keyword evidence="4" id="KW-1185">Reference proteome</keyword>
<dbReference type="PROSITE" id="PS51318">
    <property type="entry name" value="TAT"/>
    <property type="match status" value="1"/>
</dbReference>
<evidence type="ECO:0008006" key="5">
    <source>
        <dbReference type="Google" id="ProtNLM"/>
    </source>
</evidence>
<protein>
    <recommendedName>
        <fullName evidence="5">Ig-like domain (Group 3)</fullName>
    </recommendedName>
</protein>
<name>A0ABP4EHV2_9ACTN</name>
<comment type="caution">
    <text evidence="3">The sequence shown here is derived from an EMBL/GenBank/DDBJ whole genome shotgun (WGS) entry which is preliminary data.</text>
</comment>
<dbReference type="Gene3D" id="2.60.120.200">
    <property type="match status" value="1"/>
</dbReference>
<proteinExistence type="predicted"/>
<feature type="chain" id="PRO_5046418045" description="Ig-like domain (Group 3)" evidence="2">
    <location>
        <begin position="29"/>
        <end position="600"/>
    </location>
</feature>
<reference evidence="4" key="1">
    <citation type="journal article" date="2019" name="Int. J. Syst. Evol. Microbiol.">
        <title>The Global Catalogue of Microorganisms (GCM) 10K type strain sequencing project: providing services to taxonomists for standard genome sequencing and annotation.</title>
        <authorList>
            <consortium name="The Broad Institute Genomics Platform"/>
            <consortium name="The Broad Institute Genome Sequencing Center for Infectious Disease"/>
            <person name="Wu L."/>
            <person name="Ma J."/>
        </authorList>
    </citation>
    <scope>NUCLEOTIDE SEQUENCE [LARGE SCALE GENOMIC DNA]</scope>
    <source>
        <strain evidence="4">JCM 13008</strain>
    </source>
</reference>
<evidence type="ECO:0000313" key="3">
    <source>
        <dbReference type="EMBL" id="GAA1110018.1"/>
    </source>
</evidence>
<dbReference type="Gene3D" id="2.60.40.10">
    <property type="entry name" value="Immunoglobulins"/>
    <property type="match status" value="1"/>
</dbReference>
<evidence type="ECO:0000256" key="2">
    <source>
        <dbReference type="SAM" id="SignalP"/>
    </source>
</evidence>
<feature type="region of interest" description="Disordered" evidence="1">
    <location>
        <begin position="78"/>
        <end position="97"/>
    </location>
</feature>
<organism evidence="3 4">
    <name type="scientific">Nocardioides dubius</name>
    <dbReference type="NCBI Taxonomy" id="317019"/>
    <lineage>
        <taxon>Bacteria</taxon>
        <taxon>Bacillati</taxon>
        <taxon>Actinomycetota</taxon>
        <taxon>Actinomycetes</taxon>
        <taxon>Propionibacteriales</taxon>
        <taxon>Nocardioidaceae</taxon>
        <taxon>Nocardioides</taxon>
    </lineage>
</organism>
<dbReference type="EMBL" id="BAAALG010000012">
    <property type="protein sequence ID" value="GAA1110018.1"/>
    <property type="molecule type" value="Genomic_DNA"/>
</dbReference>
<dbReference type="NCBIfam" id="NF038128">
    <property type="entry name" value="choice_anch_J"/>
    <property type="match status" value="1"/>
</dbReference>
<sequence>MSLPRRAQIRRALAATAAVAVCATGATALATTATASPATPSPTADAVGVDLAENFDAFPSPGWTVTNNSSPVGSISWFQGTATDATPTPGPFNSHQGANNSYAGVNFNSTGSTGTISNWLITPLITDLSAGDAWSFYTRKPTVGAGQTDYPDRLEVRMSTGGSCSPGSGASAVGDFSTLLVSVNPTQVAGGYPQAWTQFSGSIPLGAPTTGCLAFRYFVTGGGSLGTNSDYIGVDTFRYTHQSDPTVPDTALTNIARTGHGSVSATFTATPGYAIAGYECSLDGAPFAACTSPLHITGLSHGSHDLSVRARTHADIVDPTPAQQTFSVDTVAPDVTLSDAPSGTITSDATSVSFSADEEATFECRLDDGDWAACTSPASFTGLADGEHTVHVRGTDTSENIGTPASSTFTVDTTAPTVTLTDAPTGTLDVAHVALTFTSDDPAASYECRLDDGDWATCTSPASFTGLTDGAHTIAVRGTDPHANTGEPAVSAFTVAVPAPPSTAIPTLTKITLKAPASIRSGKKLTATIRGIVPGTKLTVRWAGKTKRISIAATSRSTTVKVKLKAPKVKKVKRTKLTVTATAGSKKVTATKKVKVKPKR</sequence>